<dbReference type="InterPro" id="IPR001619">
    <property type="entry name" value="Sec1-like"/>
</dbReference>
<evidence type="ECO:0000313" key="7">
    <source>
        <dbReference type="RefSeq" id="XP_032818473.1"/>
    </source>
</evidence>
<dbReference type="InterPro" id="IPR043155">
    <property type="entry name" value="VPS33_dom3b"/>
</dbReference>
<dbReference type="FunFam" id="1.25.40.850:FF:000001">
    <property type="entry name" value="vacuolar protein sorting-associated protein 33B isoform X1"/>
    <property type="match status" value="1"/>
</dbReference>
<protein>
    <submittedName>
        <fullName evidence="7">Vacuolar protein sorting-associated protein 33B</fullName>
    </submittedName>
</protein>
<dbReference type="Gene3D" id="1.25.40.850">
    <property type="match status" value="1"/>
</dbReference>
<evidence type="ECO:0000256" key="2">
    <source>
        <dbReference type="ARBA" id="ARBA00004630"/>
    </source>
</evidence>
<dbReference type="InterPro" id="IPR043127">
    <property type="entry name" value="Sec-1-like_dom3a"/>
</dbReference>
<reference evidence="7" key="1">
    <citation type="submission" date="2025-08" db="UniProtKB">
        <authorList>
            <consortium name="RefSeq"/>
        </authorList>
    </citation>
    <scope>IDENTIFICATION</scope>
    <source>
        <tissue evidence="7">Sperm</tissue>
    </source>
</reference>
<dbReference type="AlphaFoldDB" id="A0AAJ7TIA1"/>
<keyword evidence="6" id="KW-1185">Reference proteome</keyword>
<evidence type="ECO:0000256" key="3">
    <source>
        <dbReference type="ARBA" id="ARBA00009884"/>
    </source>
</evidence>
<dbReference type="GeneID" id="116947146"/>
<dbReference type="GO" id="GO:0015031">
    <property type="term" value="P:protein transport"/>
    <property type="evidence" value="ECO:0007669"/>
    <property type="project" value="UniProtKB-KW"/>
</dbReference>
<dbReference type="GO" id="GO:0005765">
    <property type="term" value="C:lysosomal membrane"/>
    <property type="evidence" value="ECO:0007669"/>
    <property type="project" value="UniProtKB-SubCell"/>
</dbReference>
<dbReference type="RefSeq" id="XP_032818473.1">
    <property type="nucleotide sequence ID" value="XM_032962582.1"/>
</dbReference>
<gene>
    <name evidence="7" type="primary">VPS33B</name>
</gene>
<sequence length="614" mass="69004">MAASRASAVDADLLRQLPRDELVHLLELLPGRKDLFIEQDLMSPLDRITGLSVLKKHEVDKIYKMDGKHVSGGCDQRCFLIRPREITVKSVADSINADKAAGVLRKYKIIFTPRKLYSCETVLEMEGVFGDVSCEQWEFDLLPLDNDVITLELPDFFQDFFMDGNQSMLFTVAKSIHKLQSLFGPVRNVYGIGRGAKMVYELMELLSNEANVRRSSTTNSEMGDLFLIDRDVDLITPLCSQVTFEGLLDDIFGIKCGSVEFGPEVTGTEKKLKILLNSQDKVFREIRNQHFSNVFGLLSSKAKVLQTNYDKRHDMNIQNMKEFVANELRALKQEHRSLSLYIGSCEAIMKRKTKSDFKELLKTEHSLLEGIAIRECISSIEEAINRQSPILDVLRLLCLLSVTEGGLVANDMRSLKTQFLHSYGTEQLLTLNNLRKAGLLTEQQTPETVTTMESKVGKLVSDKAMGKAVGKLTDAFTALQRKSHFRALSKKLNLIPAPGKDYDLHNPRDMAYVFSGAYMPLSCRIVEQVLDREGWNGLEEIARLLNGNEFSSLKLEAPGLSRAKLVLVFFLGGCTYSEIAALRFLGRTKGYNFVVLTTSIINSTRLLESLVEAL</sequence>
<dbReference type="GO" id="GO:0016192">
    <property type="term" value="P:vesicle-mediated transport"/>
    <property type="evidence" value="ECO:0007669"/>
    <property type="project" value="InterPro"/>
</dbReference>
<keyword evidence="4" id="KW-0813">Transport</keyword>
<dbReference type="KEGG" id="pmrn:116947146"/>
<evidence type="ECO:0000256" key="5">
    <source>
        <dbReference type="ARBA" id="ARBA00022927"/>
    </source>
</evidence>
<dbReference type="CTD" id="26276"/>
<accession>A0AAJ7TIA1</accession>
<dbReference type="Proteomes" id="UP001318040">
    <property type="component" value="Chromosome 29"/>
</dbReference>
<proteinExistence type="inferred from homology"/>
<dbReference type="InterPro" id="IPR036045">
    <property type="entry name" value="Sec1-like_sf"/>
</dbReference>
<dbReference type="InterPro" id="IPR027482">
    <property type="entry name" value="Sec1-like_dom2"/>
</dbReference>
<name>A0AAJ7TIA1_PETMA</name>
<dbReference type="Pfam" id="PF00995">
    <property type="entry name" value="Sec1"/>
    <property type="match status" value="1"/>
</dbReference>
<dbReference type="InterPro" id="IPR043154">
    <property type="entry name" value="Sec-1-like_dom1"/>
</dbReference>
<comment type="subcellular location">
    <subcellularLocation>
        <location evidence="1">Late endosome membrane</location>
        <topology evidence="1">Peripheral membrane protein</topology>
        <orientation evidence="1">Cytoplasmic side</orientation>
    </subcellularLocation>
    <subcellularLocation>
        <location evidence="2">Lysosome membrane</location>
        <topology evidence="2">Peripheral membrane protein</topology>
        <orientation evidence="2">Cytoplasmic side</orientation>
    </subcellularLocation>
</comment>
<dbReference type="Gene3D" id="3.40.50.1910">
    <property type="match status" value="2"/>
</dbReference>
<evidence type="ECO:0000313" key="6">
    <source>
        <dbReference type="Proteomes" id="UP001318040"/>
    </source>
</evidence>
<comment type="similarity">
    <text evidence="3">Belongs to the STXBP/unc-18/SEC1 family.</text>
</comment>
<dbReference type="Gene3D" id="3.40.50.2060">
    <property type="match status" value="1"/>
</dbReference>
<dbReference type="GO" id="GO:0031902">
    <property type="term" value="C:late endosome membrane"/>
    <property type="evidence" value="ECO:0007669"/>
    <property type="project" value="UniProtKB-SubCell"/>
</dbReference>
<dbReference type="SUPFAM" id="SSF56815">
    <property type="entry name" value="Sec1/munc18-like (SM) proteins"/>
    <property type="match status" value="1"/>
</dbReference>
<keyword evidence="5" id="KW-0653">Protein transport</keyword>
<dbReference type="PANTHER" id="PTHR11679">
    <property type="entry name" value="VESICLE PROTEIN SORTING-ASSOCIATED"/>
    <property type="match status" value="1"/>
</dbReference>
<dbReference type="Gene3D" id="3.90.830.10">
    <property type="entry name" value="Syntaxin Binding Protein 1, Chain A, domain 2"/>
    <property type="match status" value="1"/>
</dbReference>
<evidence type="ECO:0000256" key="1">
    <source>
        <dbReference type="ARBA" id="ARBA00004492"/>
    </source>
</evidence>
<organism evidence="6 7">
    <name type="scientific">Petromyzon marinus</name>
    <name type="common">Sea lamprey</name>
    <dbReference type="NCBI Taxonomy" id="7757"/>
    <lineage>
        <taxon>Eukaryota</taxon>
        <taxon>Metazoa</taxon>
        <taxon>Chordata</taxon>
        <taxon>Craniata</taxon>
        <taxon>Vertebrata</taxon>
        <taxon>Cyclostomata</taxon>
        <taxon>Hyperoartia</taxon>
        <taxon>Petromyzontiformes</taxon>
        <taxon>Petromyzontidae</taxon>
        <taxon>Petromyzon</taxon>
    </lineage>
</organism>
<evidence type="ECO:0000256" key="4">
    <source>
        <dbReference type="ARBA" id="ARBA00022448"/>
    </source>
</evidence>